<protein>
    <recommendedName>
        <fullName evidence="4">BTB domain-containing protein</fullName>
    </recommendedName>
</protein>
<dbReference type="InterPro" id="IPR011333">
    <property type="entry name" value="SKP1/BTB/POZ_sf"/>
</dbReference>
<accession>A0A194W2X3</accession>
<name>A0A194W2X3_CYTMA</name>
<dbReference type="Gene3D" id="3.30.710.10">
    <property type="entry name" value="Potassium Channel Kv1.1, Chain A"/>
    <property type="match status" value="1"/>
</dbReference>
<dbReference type="OrthoDB" id="5326346at2759"/>
<proteinExistence type="predicted"/>
<reference evidence="2" key="1">
    <citation type="submission" date="2014-12" db="EMBL/GenBank/DDBJ databases">
        <title>Genome Sequence of Valsa Canker Pathogens Uncovers a Specific Adaption of Colonization on Woody Bark.</title>
        <authorList>
            <person name="Yin Z."/>
            <person name="Liu H."/>
            <person name="Gao X."/>
            <person name="Li Z."/>
            <person name="Song N."/>
            <person name="Ke X."/>
            <person name="Dai Q."/>
            <person name="Wu Y."/>
            <person name="Sun Y."/>
            <person name="Xu J.-R."/>
            <person name="Kang Z.K."/>
            <person name="Wang L."/>
            <person name="Huang L."/>
        </authorList>
    </citation>
    <scope>NUCLEOTIDE SEQUENCE [LARGE SCALE GENOMIC DNA]</scope>
    <source>
        <strain evidence="2">03-8</strain>
    </source>
</reference>
<dbReference type="EMBL" id="CM003103">
    <property type="protein sequence ID" value="KUI70814.1"/>
    <property type="molecule type" value="Genomic_DNA"/>
</dbReference>
<evidence type="ECO:0000256" key="1">
    <source>
        <dbReference type="SAM" id="MobiDB-lite"/>
    </source>
</evidence>
<organism evidence="2 3">
    <name type="scientific">Cytospora mali</name>
    <name type="common">Apple Valsa canker fungus</name>
    <name type="synonym">Valsa mali</name>
    <dbReference type="NCBI Taxonomy" id="578113"/>
    <lineage>
        <taxon>Eukaryota</taxon>
        <taxon>Fungi</taxon>
        <taxon>Dikarya</taxon>
        <taxon>Ascomycota</taxon>
        <taxon>Pezizomycotina</taxon>
        <taxon>Sordariomycetes</taxon>
        <taxon>Sordariomycetidae</taxon>
        <taxon>Diaporthales</taxon>
        <taxon>Cytosporaceae</taxon>
        <taxon>Cytospora</taxon>
    </lineage>
</organism>
<sequence>MCKMYEIDPDGDLIIIHHKPKEAFAVWDNKKDSTNSPQDDVQVKKIGESQQEGSDSSGSPSPALESQFKVSSKHLTLASRRFRKMLSGDWLEANTIYPDGHRHVTLEAFDPDALLILLNILHGKTRKVPRSVDLEMLAKISVIVDDFECHEEVEIFSDEWIRTLKDWLPTDYNRDLVLWILISIVFHKHAEFKRATHTAILHNEGLMKTLDLPIPGVVIDKIEQNRTAFLDQLFSMLNSLINDLCKPDRCSFECRSAQLGALTMQMKKYGLFPSRSDDSLFGYSFAHVSQSLRSFEVPQSHPLCPGCRNTQKKLYRAVYAREFQETYKCNLRESLNPALARLEERISGLDLDDYVL</sequence>
<gene>
    <name evidence="2" type="ORF">VM1G_06263</name>
</gene>
<evidence type="ECO:0008006" key="4">
    <source>
        <dbReference type="Google" id="ProtNLM"/>
    </source>
</evidence>
<dbReference type="AlphaFoldDB" id="A0A194W2X3"/>
<feature type="compositionally biased region" description="Low complexity" evidence="1">
    <location>
        <begin position="48"/>
        <end position="65"/>
    </location>
</feature>
<feature type="region of interest" description="Disordered" evidence="1">
    <location>
        <begin position="28"/>
        <end position="65"/>
    </location>
</feature>
<keyword evidence="3" id="KW-1185">Reference proteome</keyword>
<dbReference type="Proteomes" id="UP000078559">
    <property type="component" value="Chromosome 6"/>
</dbReference>
<evidence type="ECO:0000313" key="3">
    <source>
        <dbReference type="Proteomes" id="UP000078559"/>
    </source>
</evidence>
<evidence type="ECO:0000313" key="2">
    <source>
        <dbReference type="EMBL" id="KUI70814.1"/>
    </source>
</evidence>